<dbReference type="InterPro" id="IPR043502">
    <property type="entry name" value="DNA/RNA_pol_sf"/>
</dbReference>
<evidence type="ECO:0000313" key="4">
    <source>
        <dbReference type="Proteomes" id="UP000574390"/>
    </source>
</evidence>
<dbReference type="Proteomes" id="UP000574390">
    <property type="component" value="Unassembled WGS sequence"/>
</dbReference>
<dbReference type="AlphaFoldDB" id="A0A7J6U519"/>
<accession>A0A7J6U519</accession>
<feature type="non-terminal residue" evidence="1">
    <location>
        <position position="183"/>
    </location>
</feature>
<keyword evidence="3" id="KW-1185">Reference proteome</keyword>
<feature type="non-terminal residue" evidence="1">
    <location>
        <position position="1"/>
    </location>
</feature>
<evidence type="ECO:0000313" key="2">
    <source>
        <dbReference type="EMBL" id="KAF4755455.1"/>
    </source>
</evidence>
<dbReference type="EMBL" id="JABANM010002436">
    <property type="protein sequence ID" value="KAF4752558.1"/>
    <property type="molecule type" value="Genomic_DNA"/>
</dbReference>
<reference evidence="3 4" key="1">
    <citation type="submission" date="2020-04" db="EMBL/GenBank/DDBJ databases">
        <title>Perkinsus olseni comparative genomics.</title>
        <authorList>
            <person name="Bogema D.R."/>
        </authorList>
    </citation>
    <scope>NUCLEOTIDE SEQUENCE [LARGE SCALE GENOMIC DNA]</scope>
    <source>
        <strain evidence="1">ATCC PRA-205</strain>
        <strain evidence="2 3">ATCC PRA-207</strain>
    </source>
</reference>
<name>A0A7J6U519_PEROL</name>
<protein>
    <submittedName>
        <fullName evidence="1">Uncharacterized protein</fullName>
    </submittedName>
</protein>
<dbReference type="Proteomes" id="UP000553632">
    <property type="component" value="Unassembled WGS sequence"/>
</dbReference>
<dbReference type="EMBL" id="JABANO010004272">
    <property type="protein sequence ID" value="KAF4755455.1"/>
    <property type="molecule type" value="Genomic_DNA"/>
</dbReference>
<organism evidence="1 4">
    <name type="scientific">Perkinsus olseni</name>
    <name type="common">Perkinsus atlanticus</name>
    <dbReference type="NCBI Taxonomy" id="32597"/>
    <lineage>
        <taxon>Eukaryota</taxon>
        <taxon>Sar</taxon>
        <taxon>Alveolata</taxon>
        <taxon>Perkinsozoa</taxon>
        <taxon>Perkinsea</taxon>
        <taxon>Perkinsida</taxon>
        <taxon>Perkinsidae</taxon>
        <taxon>Perkinsus</taxon>
    </lineage>
</organism>
<evidence type="ECO:0000313" key="1">
    <source>
        <dbReference type="EMBL" id="KAF4752558.1"/>
    </source>
</evidence>
<comment type="caution">
    <text evidence="1">The sequence shown here is derived from an EMBL/GenBank/DDBJ whole genome shotgun (WGS) entry which is preliminary data.</text>
</comment>
<sequence length="183" mass="21299">TADESKHRFYVGINPSLVKWPSRAEQLGGLKPHPALKKADLKAREAADKCFKQWIEEGRLRPAELRPSSSTTNWYIVGGDSRRYRPVFTFIHLNRHLRKAFGRKSPFAQSLIAVLIEKARCFRRLVVNDVRDAYMHLWVLPSNRSLYTVNITPFNDTPNPYEFWCLPYGPSHCPRCLECVLQW</sequence>
<dbReference type="SUPFAM" id="SSF56672">
    <property type="entry name" value="DNA/RNA polymerases"/>
    <property type="match status" value="1"/>
</dbReference>
<proteinExistence type="predicted"/>
<gene>
    <name evidence="1" type="ORF">FOZ62_021266</name>
    <name evidence="2" type="ORF">FOZ63_023434</name>
</gene>
<evidence type="ECO:0000313" key="3">
    <source>
        <dbReference type="Proteomes" id="UP000553632"/>
    </source>
</evidence>